<gene>
    <name evidence="1" type="ORF">MNBD_DELTA03-1838</name>
</gene>
<protein>
    <submittedName>
        <fullName evidence="1">Uncharacterized protein</fullName>
    </submittedName>
</protein>
<accession>A0A3B0VKZ0</accession>
<name>A0A3B0VKZ0_9ZZZZ</name>
<proteinExistence type="predicted"/>
<feature type="non-terminal residue" evidence="1">
    <location>
        <position position="1"/>
    </location>
</feature>
<reference evidence="1" key="1">
    <citation type="submission" date="2018-06" db="EMBL/GenBank/DDBJ databases">
        <authorList>
            <person name="Zhirakovskaya E."/>
        </authorList>
    </citation>
    <scope>NUCLEOTIDE SEQUENCE</scope>
</reference>
<evidence type="ECO:0000313" key="1">
    <source>
        <dbReference type="EMBL" id="VAW41210.1"/>
    </source>
</evidence>
<organism evidence="1">
    <name type="scientific">hydrothermal vent metagenome</name>
    <dbReference type="NCBI Taxonomy" id="652676"/>
    <lineage>
        <taxon>unclassified sequences</taxon>
        <taxon>metagenomes</taxon>
        <taxon>ecological metagenomes</taxon>
    </lineage>
</organism>
<dbReference type="EMBL" id="UOEX01000374">
    <property type="protein sequence ID" value="VAW41210.1"/>
    <property type="molecule type" value="Genomic_DNA"/>
</dbReference>
<dbReference type="AlphaFoldDB" id="A0A3B0VKZ0"/>
<sequence>ATAAQHEGLSQALQGRQTPVVMLLLNGNDVGAAKVAVAAQQARQAYIVNGLEVGE</sequence>